<feature type="transmembrane region" description="Helical" evidence="6">
    <location>
        <begin position="304"/>
        <end position="330"/>
    </location>
</feature>
<evidence type="ECO:0000313" key="7">
    <source>
        <dbReference type="EMBL" id="MBA8949596.1"/>
    </source>
</evidence>
<evidence type="ECO:0000256" key="3">
    <source>
        <dbReference type="ARBA" id="ARBA00022692"/>
    </source>
</evidence>
<dbReference type="RefSeq" id="WP_182841998.1">
    <property type="nucleotide sequence ID" value="NZ_BAAALP010000100.1"/>
</dbReference>
<dbReference type="EMBL" id="JACJIA010000001">
    <property type="protein sequence ID" value="MBA8949596.1"/>
    <property type="molecule type" value="Genomic_DNA"/>
</dbReference>
<dbReference type="GO" id="GO:0055085">
    <property type="term" value="P:transmembrane transport"/>
    <property type="evidence" value="ECO:0007669"/>
    <property type="project" value="TreeGrafter"/>
</dbReference>
<dbReference type="GO" id="GO:0016020">
    <property type="term" value="C:membrane"/>
    <property type="evidence" value="ECO:0007669"/>
    <property type="project" value="UniProtKB-SubCell"/>
</dbReference>
<name>A0A7W3LK38_ACTNM</name>
<dbReference type="AlphaFoldDB" id="A0A7W3LK38"/>
<evidence type="ECO:0000313" key="8">
    <source>
        <dbReference type="Proteomes" id="UP000572680"/>
    </source>
</evidence>
<feature type="transmembrane region" description="Helical" evidence="6">
    <location>
        <begin position="229"/>
        <end position="251"/>
    </location>
</feature>
<feature type="transmembrane region" description="Helical" evidence="6">
    <location>
        <begin position="201"/>
        <end position="223"/>
    </location>
</feature>
<keyword evidence="3 6" id="KW-0812">Transmembrane</keyword>
<gene>
    <name evidence="7" type="ORF">HNR61_001194</name>
</gene>
<protein>
    <submittedName>
        <fullName evidence="7">Putative PurR-regulated permease PerM</fullName>
    </submittedName>
</protein>
<keyword evidence="8" id="KW-1185">Reference proteome</keyword>
<reference evidence="7 8" key="1">
    <citation type="submission" date="2020-08" db="EMBL/GenBank/DDBJ databases">
        <title>Genomic Encyclopedia of Type Strains, Phase IV (KMG-IV): sequencing the most valuable type-strain genomes for metagenomic binning, comparative biology and taxonomic classification.</title>
        <authorList>
            <person name="Goeker M."/>
        </authorList>
    </citation>
    <scope>NUCLEOTIDE SEQUENCE [LARGE SCALE GENOMIC DNA]</scope>
    <source>
        <strain evidence="7 8">DSM 44197</strain>
    </source>
</reference>
<dbReference type="PANTHER" id="PTHR21716:SF64">
    <property type="entry name" value="AI-2 TRANSPORT PROTEIN TQSA"/>
    <property type="match status" value="1"/>
</dbReference>
<dbReference type="PANTHER" id="PTHR21716">
    <property type="entry name" value="TRANSMEMBRANE PROTEIN"/>
    <property type="match status" value="1"/>
</dbReference>
<feature type="transmembrane region" description="Helical" evidence="6">
    <location>
        <begin position="66"/>
        <end position="92"/>
    </location>
</feature>
<feature type="transmembrane region" description="Helical" evidence="6">
    <location>
        <begin position="149"/>
        <end position="171"/>
    </location>
</feature>
<dbReference type="InterPro" id="IPR002549">
    <property type="entry name" value="AI-2E-like"/>
</dbReference>
<comment type="similarity">
    <text evidence="2">Belongs to the autoinducer-2 exporter (AI-2E) (TC 2.A.86) family.</text>
</comment>
<keyword evidence="5 6" id="KW-0472">Membrane</keyword>
<comment type="subcellular location">
    <subcellularLocation>
        <location evidence="1">Membrane</location>
        <topology evidence="1">Multi-pass membrane protein</topology>
    </subcellularLocation>
</comment>
<evidence type="ECO:0000256" key="1">
    <source>
        <dbReference type="ARBA" id="ARBA00004141"/>
    </source>
</evidence>
<accession>A0A7W3LK38</accession>
<feature type="transmembrane region" description="Helical" evidence="6">
    <location>
        <begin position="12"/>
        <end position="31"/>
    </location>
</feature>
<sequence length="364" mass="38458">MGDRGEAARGWSPGLVGMVGAAAAVVALAGLKASASIVGPTMLALLLTIAVSPLRARLERRRAPFWLCVAVPLVTVIVMLLALGAGLALSVAQLATLLPTYSTQLTGLLHGVTEELARHGVDEAKLQTTLSKLDPGQLFTFIQGFLNGLLSASSAIVLIVLMLVGMCLDATGTVRTLERIRPQQPELVDALRRFARDTTRYLVVSTVFGAIVAALDVVVLYVFDVPVPLLWGLLAFLTNYIPNIGFVIGLAPPALLGLLEGGWTAMVWIIVAYCVINFVLQSLVQPKFLGNAVGLSFTLVSLSLLLWAWVLGPLGAILAVPLSSLAKALLVDADPTKKWLTGLLGPAVDGPDPRLDADGRPVRR</sequence>
<proteinExistence type="inferred from homology"/>
<organism evidence="7 8">
    <name type="scientific">Actinomadura namibiensis</name>
    <dbReference type="NCBI Taxonomy" id="182080"/>
    <lineage>
        <taxon>Bacteria</taxon>
        <taxon>Bacillati</taxon>
        <taxon>Actinomycetota</taxon>
        <taxon>Actinomycetes</taxon>
        <taxon>Streptosporangiales</taxon>
        <taxon>Thermomonosporaceae</taxon>
        <taxon>Actinomadura</taxon>
    </lineage>
</organism>
<evidence type="ECO:0000256" key="4">
    <source>
        <dbReference type="ARBA" id="ARBA00022989"/>
    </source>
</evidence>
<keyword evidence="4 6" id="KW-1133">Transmembrane helix</keyword>
<dbReference type="Proteomes" id="UP000572680">
    <property type="component" value="Unassembled WGS sequence"/>
</dbReference>
<evidence type="ECO:0000256" key="6">
    <source>
        <dbReference type="SAM" id="Phobius"/>
    </source>
</evidence>
<feature type="transmembrane region" description="Helical" evidence="6">
    <location>
        <begin position="263"/>
        <end position="284"/>
    </location>
</feature>
<feature type="transmembrane region" description="Helical" evidence="6">
    <location>
        <begin position="37"/>
        <end position="54"/>
    </location>
</feature>
<comment type="caution">
    <text evidence="7">The sequence shown here is derived from an EMBL/GenBank/DDBJ whole genome shotgun (WGS) entry which is preliminary data.</text>
</comment>
<evidence type="ECO:0000256" key="2">
    <source>
        <dbReference type="ARBA" id="ARBA00009773"/>
    </source>
</evidence>
<dbReference type="Pfam" id="PF01594">
    <property type="entry name" value="AI-2E_transport"/>
    <property type="match status" value="1"/>
</dbReference>
<evidence type="ECO:0000256" key="5">
    <source>
        <dbReference type="ARBA" id="ARBA00023136"/>
    </source>
</evidence>